<evidence type="ECO:0000313" key="3">
    <source>
        <dbReference type="EMBL" id="KAG5652174.1"/>
    </source>
</evidence>
<feature type="transmembrane region" description="Helical" evidence="2">
    <location>
        <begin position="468"/>
        <end position="491"/>
    </location>
</feature>
<keyword evidence="4" id="KW-1185">Reference proteome</keyword>
<feature type="region of interest" description="Disordered" evidence="1">
    <location>
        <begin position="274"/>
        <end position="293"/>
    </location>
</feature>
<feature type="compositionally biased region" description="Polar residues" evidence="1">
    <location>
        <begin position="436"/>
        <end position="458"/>
    </location>
</feature>
<dbReference type="EMBL" id="JABCKI010000153">
    <property type="protein sequence ID" value="KAG5652174.1"/>
    <property type="molecule type" value="Genomic_DNA"/>
</dbReference>
<keyword evidence="2" id="KW-0472">Membrane</keyword>
<keyword evidence="2" id="KW-1133">Transmembrane helix</keyword>
<evidence type="ECO:0000313" key="4">
    <source>
        <dbReference type="Proteomes" id="UP000717328"/>
    </source>
</evidence>
<dbReference type="Proteomes" id="UP000717328">
    <property type="component" value="Unassembled WGS sequence"/>
</dbReference>
<dbReference type="AlphaFoldDB" id="A0A9P7GLT9"/>
<proteinExistence type="predicted"/>
<organism evidence="3 4">
    <name type="scientific">Sphagnurus paluster</name>
    <dbReference type="NCBI Taxonomy" id="117069"/>
    <lineage>
        <taxon>Eukaryota</taxon>
        <taxon>Fungi</taxon>
        <taxon>Dikarya</taxon>
        <taxon>Basidiomycota</taxon>
        <taxon>Agaricomycotina</taxon>
        <taxon>Agaricomycetes</taxon>
        <taxon>Agaricomycetidae</taxon>
        <taxon>Agaricales</taxon>
        <taxon>Tricholomatineae</taxon>
        <taxon>Lyophyllaceae</taxon>
        <taxon>Sphagnurus</taxon>
    </lineage>
</organism>
<feature type="compositionally biased region" description="Basic and acidic residues" evidence="1">
    <location>
        <begin position="1"/>
        <end position="10"/>
    </location>
</feature>
<keyword evidence="2" id="KW-0812">Transmembrane</keyword>
<comment type="caution">
    <text evidence="3">The sequence shown here is derived from an EMBL/GenBank/DDBJ whole genome shotgun (WGS) entry which is preliminary data.</text>
</comment>
<protein>
    <submittedName>
        <fullName evidence="3">Uncharacterized protein</fullName>
    </submittedName>
</protein>
<reference evidence="3" key="1">
    <citation type="submission" date="2021-02" db="EMBL/GenBank/DDBJ databases">
        <authorList>
            <person name="Nieuwenhuis M."/>
            <person name="Van De Peppel L.J.J."/>
        </authorList>
    </citation>
    <scope>NUCLEOTIDE SEQUENCE</scope>
    <source>
        <strain evidence="3">D49</strain>
    </source>
</reference>
<feature type="compositionally biased region" description="Low complexity" evidence="1">
    <location>
        <begin position="108"/>
        <end position="121"/>
    </location>
</feature>
<evidence type="ECO:0000256" key="1">
    <source>
        <dbReference type="SAM" id="MobiDB-lite"/>
    </source>
</evidence>
<feature type="region of interest" description="Disordered" evidence="1">
    <location>
        <begin position="209"/>
        <end position="230"/>
    </location>
</feature>
<feature type="region of interest" description="Disordered" evidence="1">
    <location>
        <begin position="1"/>
        <end position="83"/>
    </location>
</feature>
<name>A0A9P7GLT9_9AGAR</name>
<dbReference type="OrthoDB" id="5595612at2759"/>
<sequence>MNHLSQDDPQRSSAPTHVATRSQDTSISRIAESAISYGELAQFPQPPTSIPSTPVLVDFGTPSPSRSAFHVATSPVSPQRRPLPVPGVSVLATRSSFINPPPSYAEASNSSTRSGFSGISSHPPSSLRQPVSPYDWHDGASSMDIDPTEDRLLPTSFITSLLKENTTSQRSNRVSYGSDAFSGFSEMTYPPLASTSIPEDQVYASPRTLPQRHPVGRAPPSAFASIRESPSRLSNASADTLFSTRDQNATVLPKGGVPQGNLTLPVTSERTLNSPISTSFRDESSSVYSDGQPFLPRDALPRDIIDSTSNYASRAEVASRKRESLHSTKTTRSLISRISSHRSIRRIMTWRRVKPLPPVPLIPHIPIATEMEHRRREEMRSLPDLANRANALQSYLEKGYHPHDSVISYPAVQKADTLSSAFDDGDFVPRLRARPETSSTGRNQKNASGTLAQQSQSTFPASPKKKRICIILGVFFAVCLAAVGTAVGITLSQKKGSAVVCQGALVGAACNLNSTCVCTSSLSGQCSGLAQNIVDLIPIMNEHFYTNYSNTAVYNKIWLAQGAVPGSCASQSLLIDVAPALTSQGSEALAQWSQTAILWTLVESQDLKATASLQKFIQGAPWKSLNSNDASPFVIEVAGYSFNFATREVRQPDASFMKLGQPTSAQFAKVGPHAHSALDRMYGFASASSTQHTKALENYWTTVLQQKPSDLSTFISAFSVSPILLPFDATLTQPQPINTLLTTSTSSPFPPPLGCYPGLKPSQVEQVNAIEDLVFGLSPLVSQDQFDPTCYPDRPIYGVLDVLRLRLPFIDPRPGIARQAAILKRDVSPRVILRSGALLSPLPGPSNVTAITTDYSDPRQYGALGQFNHVVLRYLLSIPKLDVATALVAYVLSSASVQATPPPAASILYDSLDTIPIIEVAVFGSITPSDISSTVSSFTTSSGALFFGSDQGAALRNWAIAGCSSTIAWAESSLSPVIVRDKDFTDQIFNQTWLAVSTALQNNIGNIGLINVTDTFTATQKFTPF</sequence>
<feature type="compositionally biased region" description="Polar residues" evidence="1">
    <location>
        <begin position="11"/>
        <end position="28"/>
    </location>
</feature>
<feature type="compositionally biased region" description="Polar residues" evidence="1">
    <location>
        <begin position="274"/>
        <end position="289"/>
    </location>
</feature>
<gene>
    <name evidence="3" type="ORF">H0H81_006014</name>
</gene>
<evidence type="ECO:0000256" key="2">
    <source>
        <dbReference type="SAM" id="Phobius"/>
    </source>
</evidence>
<accession>A0A9P7GLT9</accession>
<feature type="region of interest" description="Disordered" evidence="1">
    <location>
        <begin position="99"/>
        <end position="147"/>
    </location>
</feature>
<reference evidence="3" key="2">
    <citation type="submission" date="2021-10" db="EMBL/GenBank/DDBJ databases">
        <title>Phylogenomics reveals ancestral predisposition of the termite-cultivated fungus Termitomyces towards a domesticated lifestyle.</title>
        <authorList>
            <person name="Auxier B."/>
            <person name="Grum-Grzhimaylo A."/>
            <person name="Cardenas M.E."/>
            <person name="Lodge J.D."/>
            <person name="Laessoe T."/>
            <person name="Pedersen O."/>
            <person name="Smith M.E."/>
            <person name="Kuyper T.W."/>
            <person name="Franco-Molano E.A."/>
            <person name="Baroni T.J."/>
            <person name="Aanen D.K."/>
        </authorList>
    </citation>
    <scope>NUCLEOTIDE SEQUENCE</scope>
    <source>
        <strain evidence="3">D49</strain>
    </source>
</reference>
<feature type="region of interest" description="Disordered" evidence="1">
    <location>
        <begin position="431"/>
        <end position="458"/>
    </location>
</feature>